<accession>A0A316AAI6</accession>
<keyword evidence="3" id="KW-1185">Reference proteome</keyword>
<evidence type="ECO:0000313" key="3">
    <source>
        <dbReference type="Proteomes" id="UP000245469"/>
    </source>
</evidence>
<comment type="caution">
    <text evidence="2">The sequence shown here is derived from an EMBL/GenBank/DDBJ whole genome shotgun (WGS) entry which is preliminary data.</text>
</comment>
<proteinExistence type="predicted"/>
<dbReference type="AlphaFoldDB" id="A0A316AAI6"/>
<protein>
    <submittedName>
        <fullName evidence="2">Uncharacterized protein</fullName>
    </submittedName>
</protein>
<gene>
    <name evidence="2" type="ORF">BXY45_108105</name>
</gene>
<feature type="region of interest" description="Disordered" evidence="1">
    <location>
        <begin position="51"/>
        <end position="73"/>
    </location>
</feature>
<dbReference type="Proteomes" id="UP000245469">
    <property type="component" value="Unassembled WGS sequence"/>
</dbReference>
<dbReference type="EMBL" id="QGDQ01000008">
    <property type="protein sequence ID" value="PWJ54198.1"/>
    <property type="molecule type" value="Genomic_DNA"/>
</dbReference>
<organism evidence="2 3">
    <name type="scientific">Quadrisphaera granulorum</name>
    <dbReference type="NCBI Taxonomy" id="317664"/>
    <lineage>
        <taxon>Bacteria</taxon>
        <taxon>Bacillati</taxon>
        <taxon>Actinomycetota</taxon>
        <taxon>Actinomycetes</taxon>
        <taxon>Kineosporiales</taxon>
        <taxon>Kineosporiaceae</taxon>
        <taxon>Quadrisphaera</taxon>
    </lineage>
</organism>
<evidence type="ECO:0000256" key="1">
    <source>
        <dbReference type="SAM" id="MobiDB-lite"/>
    </source>
</evidence>
<name>A0A316AAI6_9ACTN</name>
<reference evidence="2 3" key="1">
    <citation type="submission" date="2018-03" db="EMBL/GenBank/DDBJ databases">
        <title>Genomic Encyclopedia of Archaeal and Bacterial Type Strains, Phase II (KMG-II): from individual species to whole genera.</title>
        <authorList>
            <person name="Goeker M."/>
        </authorList>
    </citation>
    <scope>NUCLEOTIDE SEQUENCE [LARGE SCALE GENOMIC DNA]</scope>
    <source>
        <strain evidence="2 3">DSM 44889</strain>
    </source>
</reference>
<evidence type="ECO:0000313" key="2">
    <source>
        <dbReference type="EMBL" id="PWJ54198.1"/>
    </source>
</evidence>
<sequence>MDRVDLDQLRRRLAIALAVGPEPLGVPGPLVELTGGWAGTSVLAVTLYRADLPGTPTTGGRPHELATTSPGGA</sequence>